<keyword evidence="2" id="KW-1185">Reference proteome</keyword>
<evidence type="ECO:0000313" key="2">
    <source>
        <dbReference type="Proteomes" id="UP000623467"/>
    </source>
</evidence>
<name>A0A8H7CM17_9AGAR</name>
<sequence length="241" mass="26320">MVTQQLQRLHLGSPRLGAWMLNNVQTNNHATIVFNADSLALPEPDLSNPPLPESSTSNPLPFAACSSRVLLFSPHVRFRATPGLGNTHSPGTYDRTSIVPEKNSCAMPERGERVYTPASVRPITGYFHPRAYEACELDAVPALLPDLSSETDESAEECVSPKATSPEPHVAVHMGGALYPAPPIRRTHSQEEFDRALSFLPHPPAPIKRDLGKRRDTLHKPRRSVSFQDAIADCDGCLGGF</sequence>
<reference evidence="1" key="1">
    <citation type="submission" date="2020-05" db="EMBL/GenBank/DDBJ databases">
        <title>Mycena genomes resolve the evolution of fungal bioluminescence.</title>
        <authorList>
            <person name="Tsai I.J."/>
        </authorList>
    </citation>
    <scope>NUCLEOTIDE SEQUENCE</scope>
    <source>
        <strain evidence="1">160909Yilan</strain>
    </source>
</reference>
<dbReference type="OrthoDB" id="3204502at2759"/>
<protein>
    <submittedName>
        <fullName evidence="1">Uncharacterized protein</fullName>
    </submittedName>
</protein>
<evidence type="ECO:0000313" key="1">
    <source>
        <dbReference type="EMBL" id="KAF7340902.1"/>
    </source>
</evidence>
<dbReference type="AlphaFoldDB" id="A0A8H7CM17"/>
<comment type="caution">
    <text evidence="1">The sequence shown here is derived from an EMBL/GenBank/DDBJ whole genome shotgun (WGS) entry which is preliminary data.</text>
</comment>
<proteinExistence type="predicted"/>
<accession>A0A8H7CM17</accession>
<dbReference type="EMBL" id="JACAZH010000028">
    <property type="protein sequence ID" value="KAF7340902.1"/>
    <property type="molecule type" value="Genomic_DNA"/>
</dbReference>
<gene>
    <name evidence="1" type="ORF">MSAN_02075000</name>
</gene>
<organism evidence="1 2">
    <name type="scientific">Mycena sanguinolenta</name>
    <dbReference type="NCBI Taxonomy" id="230812"/>
    <lineage>
        <taxon>Eukaryota</taxon>
        <taxon>Fungi</taxon>
        <taxon>Dikarya</taxon>
        <taxon>Basidiomycota</taxon>
        <taxon>Agaricomycotina</taxon>
        <taxon>Agaricomycetes</taxon>
        <taxon>Agaricomycetidae</taxon>
        <taxon>Agaricales</taxon>
        <taxon>Marasmiineae</taxon>
        <taxon>Mycenaceae</taxon>
        <taxon>Mycena</taxon>
    </lineage>
</organism>
<dbReference type="Proteomes" id="UP000623467">
    <property type="component" value="Unassembled WGS sequence"/>
</dbReference>